<dbReference type="InterPro" id="IPR011009">
    <property type="entry name" value="Kinase-like_dom_sf"/>
</dbReference>
<dbReference type="GO" id="GO:0005524">
    <property type="term" value="F:ATP binding"/>
    <property type="evidence" value="ECO:0007669"/>
    <property type="project" value="InterPro"/>
</dbReference>
<comment type="caution">
    <text evidence="3">The sequence shown here is derived from an EMBL/GenBank/DDBJ whole genome shotgun (WGS) entry which is preliminary data.</text>
</comment>
<feature type="compositionally biased region" description="Polar residues" evidence="1">
    <location>
        <begin position="425"/>
        <end position="452"/>
    </location>
</feature>
<dbReference type="PANTHER" id="PTHR44329">
    <property type="entry name" value="SERINE/THREONINE-PROTEIN KINASE TNNI3K-RELATED"/>
    <property type="match status" value="1"/>
</dbReference>
<evidence type="ECO:0000313" key="4">
    <source>
        <dbReference type="Proteomes" id="UP000308730"/>
    </source>
</evidence>
<evidence type="ECO:0000259" key="2">
    <source>
        <dbReference type="PROSITE" id="PS50011"/>
    </source>
</evidence>
<dbReference type="GO" id="GO:0004674">
    <property type="term" value="F:protein serine/threonine kinase activity"/>
    <property type="evidence" value="ECO:0007669"/>
    <property type="project" value="TreeGrafter"/>
</dbReference>
<organism evidence="3 4">
    <name type="scientific">Antrodiella citrinella</name>
    <dbReference type="NCBI Taxonomy" id="2447956"/>
    <lineage>
        <taxon>Eukaryota</taxon>
        <taxon>Fungi</taxon>
        <taxon>Dikarya</taxon>
        <taxon>Basidiomycota</taxon>
        <taxon>Agaricomycotina</taxon>
        <taxon>Agaricomycetes</taxon>
        <taxon>Polyporales</taxon>
        <taxon>Steccherinaceae</taxon>
        <taxon>Antrodiella</taxon>
    </lineage>
</organism>
<dbReference type="PANTHER" id="PTHR44329:SF214">
    <property type="entry name" value="PROTEIN KINASE DOMAIN-CONTAINING PROTEIN"/>
    <property type="match status" value="1"/>
</dbReference>
<dbReference type="EMBL" id="SGPM01000030">
    <property type="protein sequence ID" value="THH32082.1"/>
    <property type="molecule type" value="Genomic_DNA"/>
</dbReference>
<dbReference type="PROSITE" id="PS50011">
    <property type="entry name" value="PROTEIN_KINASE_DOM"/>
    <property type="match status" value="1"/>
</dbReference>
<feature type="compositionally biased region" description="Basic and acidic residues" evidence="1">
    <location>
        <begin position="603"/>
        <end position="614"/>
    </location>
</feature>
<dbReference type="Pfam" id="PF07714">
    <property type="entry name" value="PK_Tyr_Ser-Thr"/>
    <property type="match status" value="1"/>
</dbReference>
<evidence type="ECO:0000313" key="3">
    <source>
        <dbReference type="EMBL" id="THH32082.1"/>
    </source>
</evidence>
<keyword evidence="4" id="KW-1185">Reference proteome</keyword>
<feature type="domain" description="Protein kinase" evidence="2">
    <location>
        <begin position="24"/>
        <end position="350"/>
    </location>
</feature>
<dbReference type="CDD" id="cd00180">
    <property type="entry name" value="PKc"/>
    <property type="match status" value="1"/>
</dbReference>
<dbReference type="AlphaFoldDB" id="A0A4S4MZV3"/>
<evidence type="ECO:0000256" key="1">
    <source>
        <dbReference type="SAM" id="MobiDB-lite"/>
    </source>
</evidence>
<dbReference type="InterPro" id="IPR051681">
    <property type="entry name" value="Ser/Thr_Kinases-Pseudokinases"/>
</dbReference>
<name>A0A4S4MZV3_9APHY</name>
<feature type="region of interest" description="Disordered" evidence="1">
    <location>
        <begin position="382"/>
        <end position="452"/>
    </location>
</feature>
<feature type="region of interest" description="Disordered" evidence="1">
    <location>
        <begin position="599"/>
        <end position="665"/>
    </location>
</feature>
<dbReference type="Gene3D" id="1.10.510.10">
    <property type="entry name" value="Transferase(Phosphotransferase) domain 1"/>
    <property type="match status" value="1"/>
</dbReference>
<dbReference type="InterPro" id="IPR000719">
    <property type="entry name" value="Prot_kinase_dom"/>
</dbReference>
<dbReference type="SUPFAM" id="SSF56112">
    <property type="entry name" value="Protein kinase-like (PK-like)"/>
    <property type="match status" value="1"/>
</dbReference>
<protein>
    <recommendedName>
        <fullName evidence="2">Protein kinase domain-containing protein</fullName>
    </recommendedName>
</protein>
<reference evidence="3 4" key="1">
    <citation type="submission" date="2019-02" db="EMBL/GenBank/DDBJ databases">
        <title>Genome sequencing of the rare red list fungi Antrodiella citrinella (Flaviporus citrinellus).</title>
        <authorList>
            <person name="Buettner E."/>
            <person name="Kellner H."/>
        </authorList>
    </citation>
    <scope>NUCLEOTIDE SEQUENCE [LARGE SCALE GENOMIC DNA]</scope>
    <source>
        <strain evidence="3 4">DSM 108506</strain>
    </source>
</reference>
<dbReference type="InterPro" id="IPR001245">
    <property type="entry name" value="Ser-Thr/Tyr_kinase_cat_dom"/>
</dbReference>
<accession>A0A4S4MZV3</accession>
<dbReference type="OrthoDB" id="10261027at2759"/>
<dbReference type="Proteomes" id="UP000308730">
    <property type="component" value="Unassembled WGS sequence"/>
</dbReference>
<feature type="region of interest" description="Disordered" evidence="1">
    <location>
        <begin position="336"/>
        <end position="360"/>
    </location>
</feature>
<proteinExistence type="predicted"/>
<gene>
    <name evidence="3" type="ORF">EUX98_g2114</name>
</gene>
<sequence length="665" mass="72363">MATPYSLSTPSGIQHFLQALNRADENNSDAAFASFGDAQIVLDEIWNVLDSPILPNAASGGSQFFTYRNNLRKMSLKMAVKHDILPTRLILKGVKLIDNTQHGAGGFADVYCGTYCEFKKNLVHDHVVPFIGVAEDVFENTICMVLPWQEAGSLRHYLDKLFKEGKLSDEELSAAIDKWLYQTLGLEYLHAEGIVHGDLHAGNILVNESGDACLTDFGMSLISEAAAYNFASKHGGGALRWQAPELIDPEEFGLESSRPTPQSDVFSFACTAIEENPHFRYCQATNRYIGERCWAQSSQERPSSREVVISLTTIVPGVAPLDQLVEQTSRITIDPAVVSSSGPTSAHEKSEAAPVSSQPTATTAIVQEASPSLHLVEKTDSISIQGPDPVPPSHVFTESKRSEEDAGDSYAATGDGTPESPLAKTATSAPTQNALQASSRHTSAPQSSGLTTARLQTSVSDAIVGTGDDFDFSLKHIKSMFETMKDLAPNKTLSRDEIETVGAIIFQTMHMGAWLWESLETNGCILTLDLGLGLLLKFISLFISEKLSDSSDTHADDGASLLAEALSLDPFGKEDTQLVVLSKLRCWESLRWKQQFGGDYGSEEMRDSRPRPSEEDNVAEEEIGSSRGSQDYELLSPNRDIHVTGCQKGRSSHPRNLAATTQDTK</sequence>